<dbReference type="PANTHER" id="PTHR19308:SF8">
    <property type="entry name" value="STAR-RELATED LIPID TRANSFER PROTEIN 7, MITOCHONDRIAL"/>
    <property type="match status" value="1"/>
</dbReference>
<reference evidence="2 3" key="1">
    <citation type="submission" date="2022-05" db="EMBL/GenBank/DDBJ databases">
        <authorList>
            <consortium name="Genoscope - CEA"/>
            <person name="William W."/>
        </authorList>
    </citation>
    <scope>NUCLEOTIDE SEQUENCE [LARGE SCALE GENOMIC DNA]</scope>
</reference>
<dbReference type="PANTHER" id="PTHR19308">
    <property type="entry name" value="PHOSPHATIDYLCHOLINE TRANSFER PROTEIN"/>
    <property type="match status" value="1"/>
</dbReference>
<dbReference type="Proteomes" id="UP001159427">
    <property type="component" value="Unassembled WGS sequence"/>
</dbReference>
<evidence type="ECO:0000313" key="2">
    <source>
        <dbReference type="EMBL" id="CAH3024992.1"/>
    </source>
</evidence>
<keyword evidence="3" id="KW-1185">Reference proteome</keyword>
<comment type="caution">
    <text evidence="2">The sequence shown here is derived from an EMBL/GenBank/DDBJ whole genome shotgun (WGS) entry which is preliminary data.</text>
</comment>
<feature type="domain" description="START" evidence="1">
    <location>
        <begin position="158"/>
        <end position="349"/>
    </location>
</feature>
<sequence length="364" mass="42559">MATGPYIIHKSSQFCAAVRSNVDFDNSVRKRIREVTFCFNGVAMDTLPPRLNLKSISTVVNAACQQFREKGVKYLINKQDVNRARKELRGQFYSQASEGDFKTCENSIAESSTFDVRLLDAAGFRWDKERVTDYELYRCKKNIILDKKRKRRHKEKGTDNKEWEQFINQKLLEVWRRPVDSSGLYEYKVFGTFYDINARSFYNIQIDNEYRTVWDQFVLKLDVVDLDPMSGSEVLHWVTKFPYPLRNRDYVFVRRGQVDQQSMTMVLISRATTHPLCPENSDHVRVQSYNSRMVILPHRTFDEDGFDFVLSYFDDPKTNFPSYCMNVLTSSNLPTFINTLHSAAAGLSQQDQKCLAERQEMVNH</sequence>
<dbReference type="PROSITE" id="PS50848">
    <property type="entry name" value="START"/>
    <property type="match status" value="1"/>
</dbReference>
<dbReference type="InterPro" id="IPR023393">
    <property type="entry name" value="START-like_dom_sf"/>
</dbReference>
<dbReference type="EMBL" id="CALNXI010000331">
    <property type="protein sequence ID" value="CAH3024992.1"/>
    <property type="molecule type" value="Genomic_DNA"/>
</dbReference>
<accession>A0ABN8M907</accession>
<evidence type="ECO:0000313" key="3">
    <source>
        <dbReference type="Proteomes" id="UP001159427"/>
    </source>
</evidence>
<dbReference type="Gene3D" id="3.30.530.20">
    <property type="match status" value="1"/>
</dbReference>
<organism evidence="2 3">
    <name type="scientific">Porites evermanni</name>
    <dbReference type="NCBI Taxonomy" id="104178"/>
    <lineage>
        <taxon>Eukaryota</taxon>
        <taxon>Metazoa</taxon>
        <taxon>Cnidaria</taxon>
        <taxon>Anthozoa</taxon>
        <taxon>Hexacorallia</taxon>
        <taxon>Scleractinia</taxon>
        <taxon>Fungiina</taxon>
        <taxon>Poritidae</taxon>
        <taxon>Porites</taxon>
    </lineage>
</organism>
<dbReference type="SUPFAM" id="SSF55961">
    <property type="entry name" value="Bet v1-like"/>
    <property type="match status" value="1"/>
</dbReference>
<dbReference type="SMART" id="SM00234">
    <property type="entry name" value="START"/>
    <property type="match status" value="1"/>
</dbReference>
<protein>
    <recommendedName>
        <fullName evidence="1">START domain-containing protein</fullName>
    </recommendedName>
</protein>
<gene>
    <name evidence="2" type="ORF">PEVE_00024731</name>
</gene>
<name>A0ABN8M907_9CNID</name>
<dbReference type="Pfam" id="PF01852">
    <property type="entry name" value="START"/>
    <property type="match status" value="1"/>
</dbReference>
<proteinExistence type="predicted"/>
<evidence type="ECO:0000259" key="1">
    <source>
        <dbReference type="PROSITE" id="PS50848"/>
    </source>
</evidence>
<dbReference type="InterPro" id="IPR002913">
    <property type="entry name" value="START_lipid-bd_dom"/>
</dbReference>
<dbReference type="InterPro" id="IPR051213">
    <property type="entry name" value="START_lipid_transfer"/>
</dbReference>